<reference evidence="2" key="1">
    <citation type="submission" date="2021-01" db="EMBL/GenBank/DDBJ databases">
        <title>Chromosome-level genome assembly of a human fungal pathogen reveals clustering of transcriptionally co-regulated genes.</title>
        <authorList>
            <person name="Voorhies M."/>
            <person name="Cohen S."/>
            <person name="Shea T.P."/>
            <person name="Petrus S."/>
            <person name="Munoz J.F."/>
            <person name="Poplawski S."/>
            <person name="Goldman W.E."/>
            <person name="Michael T."/>
            <person name="Cuomo C.A."/>
            <person name="Sil A."/>
            <person name="Beyhan S."/>
        </authorList>
    </citation>
    <scope>NUCLEOTIDE SEQUENCE</scope>
    <source>
        <strain evidence="2">H88</strain>
    </source>
</reference>
<gene>
    <name evidence="2" type="ORF">I7I53_01810</name>
</gene>
<evidence type="ECO:0000313" key="3">
    <source>
        <dbReference type="Proteomes" id="UP000663419"/>
    </source>
</evidence>
<dbReference type="Proteomes" id="UP000663419">
    <property type="component" value="Chromosome 3"/>
</dbReference>
<dbReference type="EMBL" id="CP069104">
    <property type="protein sequence ID" value="QSS54306.1"/>
    <property type="molecule type" value="Genomic_DNA"/>
</dbReference>
<organism evidence="2 3">
    <name type="scientific">Ajellomyces capsulatus (strain H88)</name>
    <name type="common">Darling's disease fungus</name>
    <name type="synonym">Histoplasma capsulatum</name>
    <dbReference type="NCBI Taxonomy" id="544711"/>
    <lineage>
        <taxon>Eukaryota</taxon>
        <taxon>Fungi</taxon>
        <taxon>Dikarya</taxon>
        <taxon>Ascomycota</taxon>
        <taxon>Pezizomycotina</taxon>
        <taxon>Eurotiomycetes</taxon>
        <taxon>Eurotiomycetidae</taxon>
        <taxon>Onygenales</taxon>
        <taxon>Ajellomycetaceae</taxon>
        <taxon>Histoplasma</taxon>
    </lineage>
</organism>
<dbReference type="AlphaFoldDB" id="A0A8A1LK36"/>
<proteinExistence type="predicted"/>
<name>A0A8A1LK36_AJEC8</name>
<keyword evidence="1" id="KW-0812">Transmembrane</keyword>
<keyword evidence="1" id="KW-1133">Transmembrane helix</keyword>
<feature type="transmembrane region" description="Helical" evidence="1">
    <location>
        <begin position="41"/>
        <end position="59"/>
    </location>
</feature>
<keyword evidence="1" id="KW-0472">Membrane</keyword>
<dbReference type="VEuPathDB" id="FungiDB:I7I53_01810"/>
<protein>
    <submittedName>
        <fullName evidence="2">Uncharacterized protein</fullName>
    </submittedName>
</protein>
<evidence type="ECO:0000313" key="2">
    <source>
        <dbReference type="EMBL" id="QSS54306.1"/>
    </source>
</evidence>
<sequence length="176" mass="19349">MVTAVAIPVAEELLAARNATNVAKSDISPVTAPKVEVTDPVVTVVLLVVVTAVAMAVVASRLATRVVVTGIWLATALRVKSATIAVKLATSPETVPPKLRVSEFVTNANNPAMSRQLAPTKREKGVYWGREEEKSRRNWISFSFVFFYFHPSKRAGFLFCPPWPIVWKDNLVMTQK</sequence>
<accession>A0A8A1LK36</accession>
<evidence type="ECO:0000256" key="1">
    <source>
        <dbReference type="SAM" id="Phobius"/>
    </source>
</evidence>